<proteinExistence type="predicted"/>
<dbReference type="GeneID" id="30974347"/>
<organism evidence="2 3">
    <name type="scientific">Aspergillus aculeatus (strain ATCC 16872 / CBS 172.66 / WB 5094)</name>
    <dbReference type="NCBI Taxonomy" id="690307"/>
    <lineage>
        <taxon>Eukaryota</taxon>
        <taxon>Fungi</taxon>
        <taxon>Dikarya</taxon>
        <taxon>Ascomycota</taxon>
        <taxon>Pezizomycotina</taxon>
        <taxon>Eurotiomycetes</taxon>
        <taxon>Eurotiomycetidae</taxon>
        <taxon>Eurotiales</taxon>
        <taxon>Aspergillaceae</taxon>
        <taxon>Aspergillus</taxon>
        <taxon>Aspergillus subgen. Circumdati</taxon>
    </lineage>
</organism>
<dbReference type="RefSeq" id="XP_020059753.1">
    <property type="nucleotide sequence ID" value="XM_020200533.1"/>
</dbReference>
<gene>
    <name evidence="2" type="ORF">ASPACDRAFT_39031</name>
</gene>
<feature type="compositionally biased region" description="Gly residues" evidence="1">
    <location>
        <begin position="124"/>
        <end position="133"/>
    </location>
</feature>
<feature type="region of interest" description="Disordered" evidence="1">
    <location>
        <begin position="63"/>
        <end position="99"/>
    </location>
</feature>
<feature type="compositionally biased region" description="Acidic residues" evidence="1">
    <location>
        <begin position="72"/>
        <end position="84"/>
    </location>
</feature>
<evidence type="ECO:0000313" key="3">
    <source>
        <dbReference type="Proteomes" id="UP000184546"/>
    </source>
</evidence>
<dbReference type="OMA" id="PCEECAR"/>
<reference evidence="3" key="1">
    <citation type="journal article" date="2017" name="Genome Biol.">
        <title>Comparative genomics reveals high biological diversity and specific adaptations in the industrially and medically important fungal genus Aspergillus.</title>
        <authorList>
            <person name="de Vries R.P."/>
            <person name="Riley R."/>
            <person name="Wiebenga A."/>
            <person name="Aguilar-Osorio G."/>
            <person name="Amillis S."/>
            <person name="Uchima C.A."/>
            <person name="Anderluh G."/>
            <person name="Asadollahi M."/>
            <person name="Askin M."/>
            <person name="Barry K."/>
            <person name="Battaglia E."/>
            <person name="Bayram O."/>
            <person name="Benocci T."/>
            <person name="Braus-Stromeyer S.A."/>
            <person name="Caldana C."/>
            <person name="Canovas D."/>
            <person name="Cerqueira G.C."/>
            <person name="Chen F."/>
            <person name="Chen W."/>
            <person name="Choi C."/>
            <person name="Clum A."/>
            <person name="Dos Santos R.A."/>
            <person name="Damasio A.R."/>
            <person name="Diallinas G."/>
            <person name="Emri T."/>
            <person name="Fekete E."/>
            <person name="Flipphi M."/>
            <person name="Freyberg S."/>
            <person name="Gallo A."/>
            <person name="Gournas C."/>
            <person name="Habgood R."/>
            <person name="Hainaut M."/>
            <person name="Harispe M.L."/>
            <person name="Henrissat B."/>
            <person name="Hilden K.S."/>
            <person name="Hope R."/>
            <person name="Hossain A."/>
            <person name="Karabika E."/>
            <person name="Karaffa L."/>
            <person name="Karanyi Z."/>
            <person name="Krasevec N."/>
            <person name="Kuo A."/>
            <person name="Kusch H."/>
            <person name="LaButti K."/>
            <person name="Lagendijk E.L."/>
            <person name="Lapidus A."/>
            <person name="Levasseur A."/>
            <person name="Lindquist E."/>
            <person name="Lipzen A."/>
            <person name="Logrieco A.F."/>
            <person name="MacCabe A."/>
            <person name="Maekelae M.R."/>
            <person name="Malavazi I."/>
            <person name="Melin P."/>
            <person name="Meyer V."/>
            <person name="Mielnichuk N."/>
            <person name="Miskei M."/>
            <person name="Molnar A.P."/>
            <person name="Mule G."/>
            <person name="Ngan C.Y."/>
            <person name="Orejas M."/>
            <person name="Orosz E."/>
            <person name="Ouedraogo J.P."/>
            <person name="Overkamp K.M."/>
            <person name="Park H.-S."/>
            <person name="Perrone G."/>
            <person name="Piumi F."/>
            <person name="Punt P.J."/>
            <person name="Ram A.F."/>
            <person name="Ramon A."/>
            <person name="Rauscher S."/>
            <person name="Record E."/>
            <person name="Riano-Pachon D.M."/>
            <person name="Robert V."/>
            <person name="Roehrig J."/>
            <person name="Ruller R."/>
            <person name="Salamov A."/>
            <person name="Salih N.S."/>
            <person name="Samson R.A."/>
            <person name="Sandor E."/>
            <person name="Sanguinetti M."/>
            <person name="Schuetze T."/>
            <person name="Sepcic K."/>
            <person name="Shelest E."/>
            <person name="Sherlock G."/>
            <person name="Sophianopoulou V."/>
            <person name="Squina F.M."/>
            <person name="Sun H."/>
            <person name="Susca A."/>
            <person name="Todd R.B."/>
            <person name="Tsang A."/>
            <person name="Unkles S.E."/>
            <person name="van de Wiele N."/>
            <person name="van Rossen-Uffink D."/>
            <person name="Oliveira J.V."/>
            <person name="Vesth T.C."/>
            <person name="Visser J."/>
            <person name="Yu J.-H."/>
            <person name="Zhou M."/>
            <person name="Andersen M.R."/>
            <person name="Archer D.B."/>
            <person name="Baker S.E."/>
            <person name="Benoit I."/>
            <person name="Brakhage A.A."/>
            <person name="Braus G.H."/>
            <person name="Fischer R."/>
            <person name="Frisvad J.C."/>
            <person name="Goldman G.H."/>
            <person name="Houbraken J."/>
            <person name="Oakley B."/>
            <person name="Pocsi I."/>
            <person name="Scazzocchio C."/>
            <person name="Seiboth B."/>
            <person name="vanKuyk P.A."/>
            <person name="Wortman J."/>
            <person name="Dyer P.S."/>
            <person name="Grigoriev I.V."/>
        </authorList>
    </citation>
    <scope>NUCLEOTIDE SEQUENCE [LARGE SCALE GENOMIC DNA]</scope>
    <source>
        <strain evidence="3">ATCC 16872 / CBS 172.66 / WB 5094</strain>
    </source>
</reference>
<dbReference type="OrthoDB" id="4504207at2759"/>
<dbReference type="EMBL" id="KV878971">
    <property type="protein sequence ID" value="OJK03414.1"/>
    <property type="molecule type" value="Genomic_DNA"/>
</dbReference>
<keyword evidence="3" id="KW-1185">Reference proteome</keyword>
<dbReference type="VEuPathDB" id="FungiDB:ASPACDRAFT_39031"/>
<dbReference type="Proteomes" id="UP000184546">
    <property type="component" value="Unassembled WGS sequence"/>
</dbReference>
<dbReference type="AlphaFoldDB" id="A0A1L9X512"/>
<feature type="region of interest" description="Disordered" evidence="1">
    <location>
        <begin position="122"/>
        <end position="151"/>
    </location>
</feature>
<sequence>MCTSTIRTYRCGCVLDESTHRCTEATNPDTDTEKCPGLVVEHTGSIDEPCAKCARLEEEPVEVYSDGAVSESDADVDADADADGYENLNRTGPGTMPYTSGVWERNRLIMYDYADWVKSRGCRRGGGQHGSSGNGPPPPPSADGFEDDHVD</sequence>
<protein>
    <submittedName>
        <fullName evidence="2">Uncharacterized protein</fullName>
    </submittedName>
</protein>
<name>A0A1L9X512_ASPA1</name>
<accession>A0A1L9X512</accession>
<evidence type="ECO:0000256" key="1">
    <source>
        <dbReference type="SAM" id="MobiDB-lite"/>
    </source>
</evidence>
<evidence type="ECO:0000313" key="2">
    <source>
        <dbReference type="EMBL" id="OJK03414.1"/>
    </source>
</evidence>